<dbReference type="Gene3D" id="3.90.1300.10">
    <property type="entry name" value="Amidase signature (AS) domain"/>
    <property type="match status" value="1"/>
</dbReference>
<dbReference type="PANTHER" id="PTHR11895">
    <property type="entry name" value="TRANSAMIDASE"/>
    <property type="match status" value="1"/>
</dbReference>
<dbReference type="EC" id="3.5.1.4" evidence="3"/>
<evidence type="ECO:0000313" key="5">
    <source>
        <dbReference type="EMBL" id="QIS02076.1"/>
    </source>
</evidence>
<reference evidence="5 6" key="1">
    <citation type="journal article" date="2019" name="ACS Chem. Biol.">
        <title>Identification and Mobilization of a Cryptic Antibiotic Biosynthesis Gene Locus from a Human-Pathogenic Nocardia Isolate.</title>
        <authorList>
            <person name="Herisse M."/>
            <person name="Ishida K."/>
            <person name="Porter J.L."/>
            <person name="Howden B."/>
            <person name="Hertweck C."/>
            <person name="Stinear T.P."/>
            <person name="Pidot S.J."/>
        </authorList>
    </citation>
    <scope>NUCLEOTIDE SEQUENCE [LARGE SCALE GENOMIC DNA]</scope>
    <source>
        <strain evidence="5 6">AUSMDU00024985</strain>
    </source>
</reference>
<dbReference type="AlphaFoldDB" id="A0A6G9XME8"/>
<dbReference type="InterPro" id="IPR023631">
    <property type="entry name" value="Amidase_dom"/>
</dbReference>
<dbReference type="GO" id="GO:0004040">
    <property type="term" value="F:amidase activity"/>
    <property type="evidence" value="ECO:0007669"/>
    <property type="project" value="UniProtKB-EC"/>
</dbReference>
<gene>
    <name evidence="5" type="ORF">F5X71_06870</name>
</gene>
<evidence type="ECO:0000313" key="6">
    <source>
        <dbReference type="Proteomes" id="UP000501705"/>
    </source>
</evidence>
<name>A0A6G9XME8_NOCBR</name>
<proteinExistence type="inferred from homology"/>
<comment type="similarity">
    <text evidence="2">Belongs to the amidase family.</text>
</comment>
<sequence>MTADAPPIRLHAFTDDALGTHDAVALAELIRHGDRSPDELAAAAVRRARRVEELAAVAVETYAQPLAPPEPRGRLHGVPTFIKDNIDIAGLPTNHGSAAFRARTARKDGGYTSQFRSTGMTVLGKSTLPEFGFNATTEPPFAPPTRNPWHTGHSVGGSSGGTAALVAAGVVPIAHGNDGGGSIRIPAACAGLVGLKPSRGRHIDAPMSRMLPIRIVSEGVLTRTVRDTAAYTAAAEEYWRNPALPPVGLVEGPGTKPLRVALILDGIGGPVPAGPIRDAVEKVAATLESHGHRVEPVALPFDAALENAFVHYWGMLAAAIASTGKLADRRFDTGKLDDLTIGLRRLYFRDAWRTPATLYRLRAAAATYRRAFDSYDAALLPTLGHEPPELGFLSPTVPFDLLIERLRRYVAFTPINNITGTPAITVPGGYTAAGLPVGVQFAGTMGTERTLLELAYLVEAEQPFRRLGT</sequence>
<dbReference type="Pfam" id="PF01425">
    <property type="entry name" value="Amidase"/>
    <property type="match status" value="1"/>
</dbReference>
<comment type="catalytic activity">
    <reaction evidence="1">
        <text>a monocarboxylic acid amide + H2O = a monocarboxylate + NH4(+)</text>
        <dbReference type="Rhea" id="RHEA:12020"/>
        <dbReference type="ChEBI" id="CHEBI:15377"/>
        <dbReference type="ChEBI" id="CHEBI:28938"/>
        <dbReference type="ChEBI" id="CHEBI:35757"/>
        <dbReference type="ChEBI" id="CHEBI:83628"/>
        <dbReference type="EC" id="3.5.1.4"/>
    </reaction>
</comment>
<evidence type="ECO:0000256" key="1">
    <source>
        <dbReference type="ARBA" id="ARBA00001311"/>
    </source>
</evidence>
<dbReference type="NCBIfam" id="NF005899">
    <property type="entry name" value="PRK07869.1"/>
    <property type="match status" value="1"/>
</dbReference>
<evidence type="ECO:0000256" key="2">
    <source>
        <dbReference type="ARBA" id="ARBA00009199"/>
    </source>
</evidence>
<keyword evidence="5" id="KW-0378">Hydrolase</keyword>
<dbReference type="PANTHER" id="PTHR11895:SF7">
    <property type="entry name" value="GLUTAMYL-TRNA(GLN) AMIDOTRANSFERASE SUBUNIT A, MITOCHONDRIAL"/>
    <property type="match status" value="1"/>
</dbReference>
<accession>A0A6G9XME8</accession>
<dbReference type="InterPro" id="IPR020556">
    <property type="entry name" value="Amidase_CS"/>
</dbReference>
<feature type="domain" description="Amidase" evidence="4">
    <location>
        <begin position="67"/>
        <end position="452"/>
    </location>
</feature>
<dbReference type="InterPro" id="IPR000120">
    <property type="entry name" value="Amidase"/>
</dbReference>
<dbReference type="Proteomes" id="UP000501705">
    <property type="component" value="Chromosome"/>
</dbReference>
<dbReference type="PROSITE" id="PS00571">
    <property type="entry name" value="AMIDASES"/>
    <property type="match status" value="1"/>
</dbReference>
<evidence type="ECO:0000256" key="3">
    <source>
        <dbReference type="ARBA" id="ARBA00012922"/>
    </source>
</evidence>
<dbReference type="SUPFAM" id="SSF75304">
    <property type="entry name" value="Amidase signature (AS) enzymes"/>
    <property type="match status" value="1"/>
</dbReference>
<dbReference type="RefSeq" id="WP_167461181.1">
    <property type="nucleotide sequence ID" value="NZ_CP046171.1"/>
</dbReference>
<protein>
    <recommendedName>
        <fullName evidence="3">amidase</fullName>
        <ecNumber evidence="3">3.5.1.4</ecNumber>
    </recommendedName>
</protein>
<dbReference type="InterPro" id="IPR036928">
    <property type="entry name" value="AS_sf"/>
</dbReference>
<organism evidence="5 6">
    <name type="scientific">Nocardia brasiliensis</name>
    <dbReference type="NCBI Taxonomy" id="37326"/>
    <lineage>
        <taxon>Bacteria</taxon>
        <taxon>Bacillati</taxon>
        <taxon>Actinomycetota</taxon>
        <taxon>Actinomycetes</taxon>
        <taxon>Mycobacteriales</taxon>
        <taxon>Nocardiaceae</taxon>
        <taxon>Nocardia</taxon>
    </lineage>
</organism>
<dbReference type="EMBL" id="CP046171">
    <property type="protein sequence ID" value="QIS02076.1"/>
    <property type="molecule type" value="Genomic_DNA"/>
</dbReference>
<evidence type="ECO:0000259" key="4">
    <source>
        <dbReference type="Pfam" id="PF01425"/>
    </source>
</evidence>